<evidence type="ECO:0000259" key="1">
    <source>
        <dbReference type="Pfam" id="PF12667"/>
    </source>
</evidence>
<reference evidence="3" key="1">
    <citation type="submission" date="2019-08" db="EMBL/GenBank/DDBJ databases">
        <authorList>
            <person name="Kucharzyk K."/>
            <person name="Murdoch R.W."/>
            <person name="Higgins S."/>
            <person name="Loffler F."/>
        </authorList>
    </citation>
    <scope>NUCLEOTIDE SEQUENCE</scope>
</reference>
<dbReference type="AlphaFoldDB" id="A0A645EQL1"/>
<name>A0A645EQL1_9ZZZZ</name>
<dbReference type="Gene3D" id="2.40.50.500">
    <property type="entry name" value="NigD-like N-terminal OB domain"/>
    <property type="match status" value="1"/>
</dbReference>
<organism evidence="3">
    <name type="scientific">bioreactor metagenome</name>
    <dbReference type="NCBI Taxonomy" id="1076179"/>
    <lineage>
        <taxon>unclassified sequences</taxon>
        <taxon>metagenomes</taxon>
        <taxon>ecological metagenomes</taxon>
    </lineage>
</organism>
<comment type="caution">
    <text evidence="3">The sequence shown here is derived from an EMBL/GenBank/DDBJ whole genome shotgun (WGS) entry which is preliminary data.</text>
</comment>
<evidence type="ECO:0000259" key="2">
    <source>
        <dbReference type="Pfam" id="PF17415"/>
    </source>
</evidence>
<feature type="domain" description="NigD-like C-terminal" evidence="2">
    <location>
        <begin position="113"/>
        <end position="222"/>
    </location>
</feature>
<accession>A0A645EQL1</accession>
<dbReference type="InterPro" id="IPR038143">
    <property type="entry name" value="NigD-like_C_dom_sf"/>
</dbReference>
<proteinExistence type="predicted"/>
<dbReference type="Pfam" id="PF12667">
    <property type="entry name" value="NigD_N"/>
    <property type="match status" value="1"/>
</dbReference>
<gene>
    <name evidence="3" type="ORF">SDC9_150871</name>
</gene>
<evidence type="ECO:0000313" key="3">
    <source>
        <dbReference type="EMBL" id="MPN03640.1"/>
    </source>
</evidence>
<evidence type="ECO:0008006" key="4">
    <source>
        <dbReference type="Google" id="ProtNLM"/>
    </source>
</evidence>
<dbReference type="InterPro" id="IPR035376">
    <property type="entry name" value="NigD_C"/>
</dbReference>
<dbReference type="InterPro" id="IPR038179">
    <property type="entry name" value="NigD-like_N_sf"/>
</dbReference>
<dbReference type="EMBL" id="VSSQ01049567">
    <property type="protein sequence ID" value="MPN03640.1"/>
    <property type="molecule type" value="Genomic_DNA"/>
</dbReference>
<protein>
    <recommendedName>
        <fullName evidence="4">NigD-like C-terminal beta sandwich domain-containing protein</fullName>
    </recommendedName>
</protein>
<dbReference type="PROSITE" id="PS51257">
    <property type="entry name" value="PROKAR_LIPOPROTEIN"/>
    <property type="match status" value="1"/>
</dbReference>
<dbReference type="Gene3D" id="2.60.40.2370">
    <property type="entry name" value="NigD-like, C-terminal beta sandwich domain"/>
    <property type="match status" value="1"/>
</dbReference>
<feature type="domain" description="NigD-like N-terminal OB" evidence="1">
    <location>
        <begin position="43"/>
        <end position="108"/>
    </location>
</feature>
<dbReference type="InterPro" id="IPR024299">
    <property type="entry name" value="NigD-like_OB_dom"/>
</dbReference>
<sequence>MYIEVKNYMKDTAWGFVFFIVLLTVASCNKKDEHSLGEFHIDIATVIPMGENGYMLMLDNGKQLWPAATDVHYLPVGNYQRVFVNYTTLSDEQGGYDHYVKVNDIWNILTKKVIEQTSQNADSIGHDPVKINEAWVGNDYLNIDFMFNYGGVRPHAINLVIDSLHPDKAPDTLELEFRHNAYGSSSPKFFEGFICFDLKPLQRADTDSVQLTVKAKDEDGEKIFNVVYRYNQAALQNKIAETPIPVVASNEYY</sequence>
<dbReference type="Pfam" id="PF17415">
    <property type="entry name" value="NigD_C"/>
    <property type="match status" value="1"/>
</dbReference>